<comment type="caution">
    <text evidence="2">The sequence shown here is derived from an EMBL/GenBank/DDBJ whole genome shotgun (WGS) entry which is preliminary data.</text>
</comment>
<accession>A0A2T0X1U4</accession>
<dbReference type="EMBL" id="PVTT01000002">
    <property type="protein sequence ID" value="PRY92910.1"/>
    <property type="molecule type" value="Genomic_DNA"/>
</dbReference>
<feature type="compositionally biased region" description="Basic and acidic residues" evidence="1">
    <location>
        <begin position="1"/>
        <end position="14"/>
    </location>
</feature>
<evidence type="ECO:0000313" key="3">
    <source>
        <dbReference type="Proteomes" id="UP000238801"/>
    </source>
</evidence>
<organism evidence="2 3">
    <name type="scientific">Hasllibacter halocynthiae</name>
    <dbReference type="NCBI Taxonomy" id="595589"/>
    <lineage>
        <taxon>Bacteria</taxon>
        <taxon>Pseudomonadati</taxon>
        <taxon>Pseudomonadota</taxon>
        <taxon>Alphaproteobacteria</taxon>
        <taxon>Rhodobacterales</taxon>
        <taxon>Roseobacteraceae</taxon>
        <taxon>Hasllibacter</taxon>
    </lineage>
</organism>
<evidence type="ECO:0000256" key="1">
    <source>
        <dbReference type="SAM" id="MobiDB-lite"/>
    </source>
</evidence>
<feature type="region of interest" description="Disordered" evidence="1">
    <location>
        <begin position="1"/>
        <end position="75"/>
    </location>
</feature>
<dbReference type="OrthoDB" id="7868955at2"/>
<dbReference type="AlphaFoldDB" id="A0A2T0X1U4"/>
<evidence type="ECO:0000313" key="2">
    <source>
        <dbReference type="EMBL" id="PRY92910.1"/>
    </source>
</evidence>
<feature type="compositionally biased region" description="Basic and acidic residues" evidence="1">
    <location>
        <begin position="35"/>
        <end position="50"/>
    </location>
</feature>
<gene>
    <name evidence="2" type="ORF">BCF33_1773</name>
</gene>
<proteinExistence type="predicted"/>
<feature type="compositionally biased region" description="Basic and acidic residues" evidence="1">
    <location>
        <begin position="58"/>
        <end position="75"/>
    </location>
</feature>
<dbReference type="RefSeq" id="WP_106160561.1">
    <property type="nucleotide sequence ID" value="NZ_PVTT01000002.1"/>
</dbReference>
<dbReference type="Proteomes" id="UP000238801">
    <property type="component" value="Unassembled WGS sequence"/>
</dbReference>
<protein>
    <submittedName>
        <fullName evidence="2">Uncharacterized protein</fullName>
    </submittedName>
</protein>
<name>A0A2T0X1U4_9RHOB</name>
<sequence length="75" mass="7872">MAERLRSKDGRSETAEYVGGRPGTPSGQGRAGGDIAREVGTRDILKREKGGSGSTGPTKEESTEKPEHGQDGEES</sequence>
<keyword evidence="3" id="KW-1185">Reference proteome</keyword>
<reference evidence="2 3" key="1">
    <citation type="submission" date="2018-03" db="EMBL/GenBank/DDBJ databases">
        <title>Genomic Encyclopedia of Archaeal and Bacterial Type Strains, Phase II (KMG-II): from individual species to whole genera.</title>
        <authorList>
            <person name="Goeker M."/>
        </authorList>
    </citation>
    <scope>NUCLEOTIDE SEQUENCE [LARGE SCALE GENOMIC DNA]</scope>
    <source>
        <strain evidence="2 3">DSM 29318</strain>
    </source>
</reference>